<dbReference type="SMART" id="SM00267">
    <property type="entry name" value="GGDEF"/>
    <property type="match status" value="1"/>
</dbReference>
<evidence type="ECO:0000313" key="6">
    <source>
        <dbReference type="Proteomes" id="UP000309668"/>
    </source>
</evidence>
<organism evidence="5 6">
    <name type="scientific">Qipengyuania marisflavi</name>
    <dbReference type="NCBI Taxonomy" id="2486356"/>
    <lineage>
        <taxon>Bacteria</taxon>
        <taxon>Pseudomonadati</taxon>
        <taxon>Pseudomonadota</taxon>
        <taxon>Alphaproteobacteria</taxon>
        <taxon>Sphingomonadales</taxon>
        <taxon>Erythrobacteraceae</taxon>
        <taxon>Qipengyuania</taxon>
    </lineage>
</organism>
<dbReference type="InterPro" id="IPR035919">
    <property type="entry name" value="EAL_sf"/>
</dbReference>
<evidence type="ECO:0000256" key="2">
    <source>
        <dbReference type="SAM" id="Phobius"/>
    </source>
</evidence>
<protein>
    <submittedName>
        <fullName evidence="5">EAL domain-containing protein</fullName>
    </submittedName>
</protein>
<dbReference type="EMBL" id="VCAO01000001">
    <property type="protein sequence ID" value="TMM50188.1"/>
    <property type="molecule type" value="Genomic_DNA"/>
</dbReference>
<dbReference type="Gene3D" id="3.30.70.270">
    <property type="match status" value="1"/>
</dbReference>
<proteinExistence type="predicted"/>
<gene>
    <name evidence="5" type="ORF">FEV51_03095</name>
</gene>
<dbReference type="PROSITE" id="PS50883">
    <property type="entry name" value="EAL"/>
    <property type="match status" value="1"/>
</dbReference>
<dbReference type="Proteomes" id="UP000309668">
    <property type="component" value="Unassembled WGS sequence"/>
</dbReference>
<dbReference type="AlphaFoldDB" id="A0A5S3P9R2"/>
<dbReference type="InterPro" id="IPR001633">
    <property type="entry name" value="EAL_dom"/>
</dbReference>
<dbReference type="PANTHER" id="PTHR44757">
    <property type="entry name" value="DIGUANYLATE CYCLASE DGCP"/>
    <property type="match status" value="1"/>
</dbReference>
<accession>A0A5S3P9R2</accession>
<dbReference type="Pfam" id="PF00563">
    <property type="entry name" value="EAL"/>
    <property type="match status" value="1"/>
</dbReference>
<keyword evidence="2" id="KW-1133">Transmembrane helix</keyword>
<dbReference type="InterPro" id="IPR000160">
    <property type="entry name" value="GGDEF_dom"/>
</dbReference>
<keyword evidence="6" id="KW-1185">Reference proteome</keyword>
<keyword evidence="2" id="KW-0812">Transmembrane</keyword>
<dbReference type="OrthoDB" id="9814202at2"/>
<dbReference type="InterPro" id="IPR043128">
    <property type="entry name" value="Rev_trsase/Diguanyl_cyclase"/>
</dbReference>
<sequence length="795" mass="87655">MPNCGLWGAATNGSRYVWWGHDVPGGKPRKMAQQRHQHALDKLFLWTAAIFVVASIAAVVAIQLYSSYEIDRDYRERREKVVGNGIVNYARTLSEKPFPQAYWDDAVRNLDNRFDPAWAREFIGVYFWQTERFDKIAILDRDDKLRFAMVGGQDADFSALAPLMTTAQPLIAEVRMAEEKRGPIPSLDELGGTRQFPRFDSDPPMDVGEDQQQKDWRKRTSYSRWSDKDQQALLPIAAESMSRIGDRIYVVSATLVQPDSDAMPLTDRSAIILLAKEIDDEVIAGIAARFLVDQPQLRLGDAEAEPGFAQARLFDKERNVIAAVEWRPNRPGDALVRKTAPALAIFALLLALAVWLVMRSGRRITLDLYASEARASHLAYNDKLTALPNRVALDDRFAAFRRTHQVNGVPFAVLCIDIDNFKAVNDTYGHPVGDVLLTRVAASLRELVVEGDIIGRLGGDEFCILQADSNPKDAAELAQAIVDELSTPVDLEPGRVFVGASVGVVIVDADGLLDGPEAFRRADLAMYRAKELGRSQYTFFEPMLDEVARARQGLQSDLHQALAAGDLTLHYQPQVDADGAIIGAEALARWPAAEAKGISTATFVRAAEETGLIDALGQFTLARAFADTAAWPGLTVAINVSAAQVRASDFVGTIEHLVGEHNADPARFELEITEGLLMGQDTHTLDTLNRLRAMGFQIALDDFGTGYCGLSYLHLYPIDKVKIDISFVSRLGKEPQATALVDTIVRLAHALDLSVIAEGVETEDEKRLLMQVGCSLFQGYLTGRPMPPEELAKLL</sequence>
<feature type="domain" description="GGDEF" evidence="4">
    <location>
        <begin position="409"/>
        <end position="542"/>
    </location>
</feature>
<feature type="transmembrane region" description="Helical" evidence="2">
    <location>
        <begin position="43"/>
        <end position="68"/>
    </location>
</feature>
<dbReference type="InterPro" id="IPR007892">
    <property type="entry name" value="CHASE4"/>
</dbReference>
<evidence type="ECO:0000259" key="3">
    <source>
        <dbReference type="PROSITE" id="PS50883"/>
    </source>
</evidence>
<feature type="domain" description="EAL" evidence="3">
    <location>
        <begin position="551"/>
        <end position="795"/>
    </location>
</feature>
<keyword evidence="2" id="KW-0472">Membrane</keyword>
<reference evidence="5 6" key="1">
    <citation type="submission" date="2019-05" db="EMBL/GenBank/DDBJ databases">
        <title>Erythrobacter marisflavi sp. nov., isolated from isolated from water of an estuary environment.</title>
        <authorList>
            <person name="Yoon J.-H."/>
        </authorList>
    </citation>
    <scope>NUCLEOTIDE SEQUENCE [LARGE SCALE GENOMIC DNA]</scope>
    <source>
        <strain evidence="5 6">KEM-5</strain>
    </source>
</reference>
<dbReference type="Pfam" id="PF00990">
    <property type="entry name" value="GGDEF"/>
    <property type="match status" value="1"/>
</dbReference>
<evidence type="ECO:0000313" key="5">
    <source>
        <dbReference type="EMBL" id="TMM50188.1"/>
    </source>
</evidence>
<evidence type="ECO:0000259" key="4">
    <source>
        <dbReference type="PROSITE" id="PS50887"/>
    </source>
</evidence>
<dbReference type="SUPFAM" id="SSF55073">
    <property type="entry name" value="Nucleotide cyclase"/>
    <property type="match status" value="1"/>
</dbReference>
<dbReference type="Gene3D" id="3.20.20.450">
    <property type="entry name" value="EAL domain"/>
    <property type="match status" value="1"/>
</dbReference>
<evidence type="ECO:0000256" key="1">
    <source>
        <dbReference type="SAM" id="MobiDB-lite"/>
    </source>
</evidence>
<dbReference type="SUPFAM" id="SSF141868">
    <property type="entry name" value="EAL domain-like"/>
    <property type="match status" value="1"/>
</dbReference>
<dbReference type="InterPro" id="IPR029787">
    <property type="entry name" value="Nucleotide_cyclase"/>
</dbReference>
<dbReference type="Pfam" id="PF05228">
    <property type="entry name" value="CHASE4"/>
    <property type="match status" value="1"/>
</dbReference>
<dbReference type="PROSITE" id="PS50887">
    <property type="entry name" value="GGDEF"/>
    <property type="match status" value="1"/>
</dbReference>
<dbReference type="NCBIfam" id="TIGR00254">
    <property type="entry name" value="GGDEF"/>
    <property type="match status" value="1"/>
</dbReference>
<comment type="caution">
    <text evidence="5">The sequence shown here is derived from an EMBL/GenBank/DDBJ whole genome shotgun (WGS) entry which is preliminary data.</text>
</comment>
<feature type="region of interest" description="Disordered" evidence="1">
    <location>
        <begin position="182"/>
        <end position="221"/>
    </location>
</feature>
<name>A0A5S3P9R2_9SPHN</name>
<dbReference type="SMART" id="SM00052">
    <property type="entry name" value="EAL"/>
    <property type="match status" value="1"/>
</dbReference>
<dbReference type="CDD" id="cd01949">
    <property type="entry name" value="GGDEF"/>
    <property type="match status" value="1"/>
</dbReference>
<dbReference type="CDD" id="cd01948">
    <property type="entry name" value="EAL"/>
    <property type="match status" value="1"/>
</dbReference>
<dbReference type="PANTHER" id="PTHR44757:SF2">
    <property type="entry name" value="BIOFILM ARCHITECTURE MAINTENANCE PROTEIN MBAA"/>
    <property type="match status" value="1"/>
</dbReference>
<feature type="transmembrane region" description="Helical" evidence="2">
    <location>
        <begin position="340"/>
        <end position="358"/>
    </location>
</feature>
<dbReference type="InterPro" id="IPR052155">
    <property type="entry name" value="Biofilm_reg_signaling"/>
</dbReference>